<dbReference type="InterPro" id="IPR052155">
    <property type="entry name" value="Biofilm_reg_signaling"/>
</dbReference>
<dbReference type="SMART" id="SM00267">
    <property type="entry name" value="GGDEF"/>
    <property type="match status" value="1"/>
</dbReference>
<dbReference type="CDD" id="cd01949">
    <property type="entry name" value="GGDEF"/>
    <property type="match status" value="1"/>
</dbReference>
<accession>A0ABN7JVU0</accession>
<dbReference type="InterPro" id="IPR035919">
    <property type="entry name" value="EAL_sf"/>
</dbReference>
<sequence length="683" mass="75960">MHFWRRILAFSDSGASSPELRRAQYAELSRQVPLMYLIVIINMVMLSFTHAGRAPWVLTVAFPVAFTLICTFRAIKMMLARRTNPSDEVIVRALRTTVLLACVMGVAISNWSLLLFTYGDPYLKGQIAFFTGITIITVMTCLRPMRQIAPALFLLVVVPTLVFLGLQEHTVFWAIAVNMTLVMGGMIVVMQRSQSDFRQRIEKQIELDAQHRQLQALNDAVRVMANEDSLTGLANRRRFFEHLDRHIEDCGRRDETFALGILDLDGFKPVNDVFGHSVGDQLLREVARRLLEALPQDALLARLGGDEFGVILPDAGSDEELELTCRQALEALSPPFVFQEGSVTVSATCGLARFPKAATTAHELFEKADFALYYSKQHDRGTVTLFSDEHEEAIRRSAAVAQRLRSVQPEEAFHLEYQPIVDRDGRPLGFEALARWEDPVLGRVSPDVFIRAAEQAGLIGDITVPLFRRALEAVRSWPEELKLSFNLSAFDICSHKTMSALVAEIEAAGVAHDRLMFEITESAIMQDWTRATVALRGLREKGILVALDDFGTGYSSLSYLRRLPIDRIKLDRSFIADIEREPVARSILATISSLCHSLGLQFIVEGVETSAQLQILSQAGVTGYQGYLFSRPLPEEGVSLYLAEWRSRSSGGRPAEAQTLLSTRKTAAPAPAPAIVAAPGRSQ</sequence>
<evidence type="ECO:0000256" key="1">
    <source>
        <dbReference type="SAM" id="MobiDB-lite"/>
    </source>
</evidence>
<dbReference type="Gene3D" id="3.20.20.450">
    <property type="entry name" value="EAL domain"/>
    <property type="match status" value="1"/>
</dbReference>
<evidence type="ECO:0000256" key="2">
    <source>
        <dbReference type="SAM" id="Phobius"/>
    </source>
</evidence>
<dbReference type="RefSeq" id="WP_142593728.1">
    <property type="nucleotide sequence ID" value="NZ_CABFWF030000014.1"/>
</dbReference>
<keyword evidence="6" id="KW-1185">Reference proteome</keyword>
<evidence type="ECO:0000313" key="5">
    <source>
        <dbReference type="EMBL" id="CAD7050786.1"/>
    </source>
</evidence>
<dbReference type="PROSITE" id="PS50883">
    <property type="entry name" value="EAL"/>
    <property type="match status" value="1"/>
</dbReference>
<dbReference type="CDD" id="cd01948">
    <property type="entry name" value="EAL"/>
    <property type="match status" value="1"/>
</dbReference>
<gene>
    <name evidence="5" type="ORF">REJC140_01684</name>
</gene>
<evidence type="ECO:0000313" key="6">
    <source>
        <dbReference type="Proteomes" id="UP000606921"/>
    </source>
</evidence>
<dbReference type="SUPFAM" id="SSF55073">
    <property type="entry name" value="Nucleotide cyclase"/>
    <property type="match status" value="1"/>
</dbReference>
<feature type="transmembrane region" description="Helical" evidence="2">
    <location>
        <begin position="172"/>
        <end position="190"/>
    </location>
</feature>
<dbReference type="PANTHER" id="PTHR44757">
    <property type="entry name" value="DIGUANYLATE CYCLASE DGCP"/>
    <property type="match status" value="1"/>
</dbReference>
<dbReference type="Gene3D" id="3.30.70.270">
    <property type="match status" value="1"/>
</dbReference>
<dbReference type="InterPro" id="IPR029787">
    <property type="entry name" value="Nucleotide_cyclase"/>
</dbReference>
<dbReference type="PANTHER" id="PTHR44757:SF2">
    <property type="entry name" value="BIOFILM ARCHITECTURE MAINTENANCE PROTEIN MBAA"/>
    <property type="match status" value="1"/>
</dbReference>
<dbReference type="SUPFAM" id="SSF141868">
    <property type="entry name" value="EAL domain-like"/>
    <property type="match status" value="1"/>
</dbReference>
<protein>
    <submittedName>
        <fullName evidence="5">GGDEF-domain containing protein</fullName>
    </submittedName>
</protein>
<comment type="caution">
    <text evidence="5">The sequence shown here is derived from an EMBL/GenBank/DDBJ whole genome shotgun (WGS) entry which is preliminary data.</text>
</comment>
<dbReference type="InterPro" id="IPR001633">
    <property type="entry name" value="EAL_dom"/>
</dbReference>
<reference evidence="5 6" key="1">
    <citation type="submission" date="2020-11" db="EMBL/GenBank/DDBJ databases">
        <authorList>
            <person name="Lassalle F."/>
        </authorList>
    </citation>
    <scope>NUCLEOTIDE SEQUENCE [LARGE SCALE GENOMIC DNA]</scope>
    <source>
        <strain evidence="5 6">JC140</strain>
    </source>
</reference>
<dbReference type="Pfam" id="PF00990">
    <property type="entry name" value="GGDEF"/>
    <property type="match status" value="1"/>
</dbReference>
<organism evidence="5 6">
    <name type="scientific">Pseudorhizobium endolithicum</name>
    <dbReference type="NCBI Taxonomy" id="1191678"/>
    <lineage>
        <taxon>Bacteria</taxon>
        <taxon>Pseudomonadati</taxon>
        <taxon>Pseudomonadota</taxon>
        <taxon>Alphaproteobacteria</taxon>
        <taxon>Hyphomicrobiales</taxon>
        <taxon>Rhizobiaceae</taxon>
        <taxon>Rhizobium/Agrobacterium group</taxon>
        <taxon>Pseudorhizobium</taxon>
    </lineage>
</organism>
<dbReference type="NCBIfam" id="TIGR00254">
    <property type="entry name" value="GGDEF"/>
    <property type="match status" value="1"/>
</dbReference>
<dbReference type="SMART" id="SM00052">
    <property type="entry name" value="EAL"/>
    <property type="match status" value="1"/>
</dbReference>
<feature type="domain" description="EAL" evidence="3">
    <location>
        <begin position="397"/>
        <end position="646"/>
    </location>
</feature>
<name>A0ABN7JVU0_9HYPH</name>
<evidence type="ECO:0000259" key="3">
    <source>
        <dbReference type="PROSITE" id="PS50883"/>
    </source>
</evidence>
<dbReference type="InterPro" id="IPR043128">
    <property type="entry name" value="Rev_trsase/Diguanyl_cyclase"/>
</dbReference>
<feature type="compositionally biased region" description="Low complexity" evidence="1">
    <location>
        <begin position="667"/>
        <end position="683"/>
    </location>
</feature>
<feature type="region of interest" description="Disordered" evidence="1">
    <location>
        <begin position="648"/>
        <end position="683"/>
    </location>
</feature>
<feature type="domain" description="GGDEF" evidence="4">
    <location>
        <begin position="255"/>
        <end position="388"/>
    </location>
</feature>
<keyword evidence="2" id="KW-0812">Transmembrane</keyword>
<keyword evidence="2" id="KW-1133">Transmembrane helix</keyword>
<evidence type="ECO:0000259" key="4">
    <source>
        <dbReference type="PROSITE" id="PS50887"/>
    </source>
</evidence>
<feature type="transmembrane region" description="Helical" evidence="2">
    <location>
        <begin position="96"/>
        <end position="116"/>
    </location>
</feature>
<dbReference type="InterPro" id="IPR000160">
    <property type="entry name" value="GGDEF_dom"/>
</dbReference>
<feature type="transmembrane region" description="Helical" evidence="2">
    <location>
        <begin position="32"/>
        <end position="50"/>
    </location>
</feature>
<keyword evidence="2" id="KW-0472">Membrane</keyword>
<feature type="transmembrane region" description="Helical" evidence="2">
    <location>
        <begin position="149"/>
        <end position="166"/>
    </location>
</feature>
<proteinExistence type="predicted"/>
<dbReference type="PROSITE" id="PS50887">
    <property type="entry name" value="GGDEF"/>
    <property type="match status" value="1"/>
</dbReference>
<dbReference type="Proteomes" id="UP000606921">
    <property type="component" value="Unassembled WGS sequence"/>
</dbReference>
<dbReference type="Pfam" id="PF00563">
    <property type="entry name" value="EAL"/>
    <property type="match status" value="1"/>
</dbReference>
<feature type="transmembrane region" description="Helical" evidence="2">
    <location>
        <begin position="56"/>
        <end position="75"/>
    </location>
</feature>
<dbReference type="EMBL" id="CABFWF030000014">
    <property type="protein sequence ID" value="CAD7050786.1"/>
    <property type="molecule type" value="Genomic_DNA"/>
</dbReference>